<dbReference type="EC" id="1.8.3.1" evidence="5"/>
<dbReference type="GO" id="GO:0005758">
    <property type="term" value="C:mitochondrial intermembrane space"/>
    <property type="evidence" value="ECO:0007669"/>
    <property type="project" value="UniProtKB-SubCell"/>
</dbReference>
<dbReference type="InterPro" id="IPR036400">
    <property type="entry name" value="Cyt_B5-like_heme/steroid_sf"/>
</dbReference>
<gene>
    <name evidence="17" type="ORF">PV08_08145</name>
</gene>
<dbReference type="Pfam" id="PF00173">
    <property type="entry name" value="Cyt-b5"/>
    <property type="match status" value="1"/>
</dbReference>
<evidence type="ECO:0000256" key="7">
    <source>
        <dbReference type="ARBA" id="ARBA00015499"/>
    </source>
</evidence>
<evidence type="ECO:0000256" key="8">
    <source>
        <dbReference type="ARBA" id="ARBA00022505"/>
    </source>
</evidence>
<dbReference type="GO" id="GO:0050464">
    <property type="term" value="F:nitrate reductase (NADPH) activity"/>
    <property type="evidence" value="ECO:0007669"/>
    <property type="project" value="UniProtKB-EC"/>
</dbReference>
<dbReference type="InterPro" id="IPR005066">
    <property type="entry name" value="MoCF_OxRdtse_dimer"/>
</dbReference>
<dbReference type="PANTHER" id="PTHR19372:SF7">
    <property type="entry name" value="SULFITE OXIDASE, MITOCHONDRIAL"/>
    <property type="match status" value="1"/>
</dbReference>
<dbReference type="GeneID" id="27335228"/>
<dbReference type="EC" id="1.7.1.3" evidence="6"/>
<evidence type="ECO:0000256" key="5">
    <source>
        <dbReference type="ARBA" id="ARBA00012505"/>
    </source>
</evidence>
<keyword evidence="18" id="KW-1185">Reference proteome</keyword>
<evidence type="ECO:0000256" key="15">
    <source>
        <dbReference type="SAM" id="MobiDB-lite"/>
    </source>
</evidence>
<comment type="catalytic activity">
    <reaction evidence="14">
        <text>nitrite + NADP(+) + H2O = nitrate + NADPH + H(+)</text>
        <dbReference type="Rhea" id="RHEA:19061"/>
        <dbReference type="ChEBI" id="CHEBI:15377"/>
        <dbReference type="ChEBI" id="CHEBI:15378"/>
        <dbReference type="ChEBI" id="CHEBI:16301"/>
        <dbReference type="ChEBI" id="CHEBI:17632"/>
        <dbReference type="ChEBI" id="CHEBI:57783"/>
        <dbReference type="ChEBI" id="CHEBI:58349"/>
        <dbReference type="EC" id="1.7.1.3"/>
    </reaction>
</comment>
<dbReference type="SUPFAM" id="SSF81296">
    <property type="entry name" value="E set domains"/>
    <property type="match status" value="1"/>
</dbReference>
<sequence>MSTFSWRCGPCISKAYSSPLTSTCSWRICSAKVTSLVPFRPVSTTSRRPQEHHRRSIWKYVGAAVLASATVAGSVFEWKDAHAEASPNIAHLQKRYIRLGEVERHGRNSDRKWVTKGSRVFDITEWIEAHPGGPVILQAVGGSIDRYWDIFSIHKKQDVYDILEQYCIGEVDPRDLVDGKVPEDKIEDPFQSDPARDPRLLRHTDKPCNAETPSQEIAESFITPNRLFFVRNHFWVPKIDEGKHVLHVELPDGTEKAYSVAELKSNFKPFSITATLQCTGNRRKHMSENAKPASGLPWDVGAISNSLWTGVRLRDVLADAGYSLDRDIGDDDVRHVHLVGAEAYSGSIPISKAVDPHGDVMLAYEMGGQPLPRDHGYPLRALIPGHTAARSVKWLERVVLSEEESQSQWQQRDYKCFGPNQASMDVDWSSAPAIQETPVQGAITAVSVLSRDSRKGRADLTKYGIEEDAIRVEGYAFSGGGREIVRVDISADDGKTWSQAELRSDETQGHKSWSWKRWEWVIPKATAGRVFVVKAVDDSYNSQPESYDAQWNFRGNLTNAWHRVALSEDDQNADASPKQSWFWRMLRKLS</sequence>
<dbReference type="SUPFAM" id="SSF56524">
    <property type="entry name" value="Oxidoreductase molybdopterin-binding domain"/>
    <property type="match status" value="1"/>
</dbReference>
<dbReference type="SMART" id="SM01117">
    <property type="entry name" value="Cyt-b5"/>
    <property type="match status" value="1"/>
</dbReference>
<dbReference type="GO" id="GO:0030151">
    <property type="term" value="F:molybdenum ion binding"/>
    <property type="evidence" value="ECO:0007669"/>
    <property type="project" value="InterPro"/>
</dbReference>
<dbReference type="RefSeq" id="XP_016233174.1">
    <property type="nucleotide sequence ID" value="XM_016382471.1"/>
</dbReference>
<dbReference type="GO" id="GO:0043546">
    <property type="term" value="F:molybdopterin cofactor binding"/>
    <property type="evidence" value="ECO:0007669"/>
    <property type="project" value="TreeGrafter"/>
</dbReference>
<dbReference type="InterPro" id="IPR014756">
    <property type="entry name" value="Ig_E-set"/>
</dbReference>
<dbReference type="FunFam" id="3.10.120.10:FF:000007">
    <property type="entry name" value="Sulfite oxidase, mitochondrial"/>
    <property type="match status" value="1"/>
</dbReference>
<evidence type="ECO:0000259" key="16">
    <source>
        <dbReference type="PROSITE" id="PS50255"/>
    </source>
</evidence>
<dbReference type="Gene3D" id="2.60.40.650">
    <property type="match status" value="1"/>
</dbReference>
<evidence type="ECO:0000256" key="13">
    <source>
        <dbReference type="ARBA" id="ARBA00023128"/>
    </source>
</evidence>
<dbReference type="Proteomes" id="UP000053328">
    <property type="component" value="Unassembled WGS sequence"/>
</dbReference>
<reference evidence="17 18" key="1">
    <citation type="submission" date="2015-01" db="EMBL/GenBank/DDBJ databases">
        <title>The Genome Sequence of Exophiala spinifera CBS89968.</title>
        <authorList>
            <consortium name="The Broad Institute Genomics Platform"/>
            <person name="Cuomo C."/>
            <person name="de Hoog S."/>
            <person name="Gorbushina A."/>
            <person name="Stielow B."/>
            <person name="Teixiera M."/>
            <person name="Abouelleil A."/>
            <person name="Chapman S.B."/>
            <person name="Priest M."/>
            <person name="Young S.K."/>
            <person name="Wortman J."/>
            <person name="Nusbaum C."/>
            <person name="Birren B."/>
        </authorList>
    </citation>
    <scope>NUCLEOTIDE SEQUENCE [LARGE SCALE GENOMIC DNA]</scope>
    <source>
        <strain evidence="17 18">CBS 89968</strain>
    </source>
</reference>
<comment type="subcellular location">
    <subcellularLocation>
        <location evidence="3">Mitochondrion intermembrane space</location>
    </subcellularLocation>
</comment>
<dbReference type="AlphaFoldDB" id="A0A0D2B238"/>
<evidence type="ECO:0000256" key="9">
    <source>
        <dbReference type="ARBA" id="ARBA00022617"/>
    </source>
</evidence>
<accession>A0A0D2B238</accession>
<dbReference type="STRING" id="91928.A0A0D2B238"/>
<dbReference type="FunFam" id="3.90.420.10:FF:000002">
    <property type="entry name" value="sulfite oxidase, mitochondrial"/>
    <property type="match status" value="1"/>
</dbReference>
<evidence type="ECO:0000256" key="11">
    <source>
        <dbReference type="ARBA" id="ARBA00023002"/>
    </source>
</evidence>
<dbReference type="GO" id="GO:0006790">
    <property type="term" value="P:sulfur compound metabolic process"/>
    <property type="evidence" value="ECO:0007669"/>
    <property type="project" value="TreeGrafter"/>
</dbReference>
<evidence type="ECO:0000313" key="17">
    <source>
        <dbReference type="EMBL" id="KIW12958.1"/>
    </source>
</evidence>
<comment type="pathway">
    <text evidence="4">Energy metabolism; sulfur metabolism.</text>
</comment>
<evidence type="ECO:0000256" key="10">
    <source>
        <dbReference type="ARBA" id="ARBA00022723"/>
    </source>
</evidence>
<dbReference type="InterPro" id="IPR001199">
    <property type="entry name" value="Cyt_B5-like_heme/steroid-bd"/>
</dbReference>
<evidence type="ECO:0000256" key="3">
    <source>
        <dbReference type="ARBA" id="ARBA00004569"/>
    </source>
</evidence>
<dbReference type="Gene3D" id="3.90.420.10">
    <property type="entry name" value="Oxidoreductase, molybdopterin-binding domain"/>
    <property type="match status" value="1"/>
</dbReference>
<comment type="cofactor">
    <cofactor evidence="1">
        <name>Mo-molybdopterin</name>
        <dbReference type="ChEBI" id="CHEBI:71302"/>
    </cofactor>
</comment>
<evidence type="ECO:0000256" key="1">
    <source>
        <dbReference type="ARBA" id="ARBA00001924"/>
    </source>
</evidence>
<name>A0A0D2B238_9EURO</name>
<proteinExistence type="predicted"/>
<feature type="domain" description="Cytochrome b5 heme-binding" evidence="16">
    <location>
        <begin position="94"/>
        <end position="172"/>
    </location>
</feature>
<keyword evidence="12" id="KW-0408">Iron</keyword>
<dbReference type="PRINTS" id="PR00407">
    <property type="entry name" value="EUMOPTERIN"/>
</dbReference>
<dbReference type="GO" id="GO:0020037">
    <property type="term" value="F:heme binding"/>
    <property type="evidence" value="ECO:0007669"/>
    <property type="project" value="TreeGrafter"/>
</dbReference>
<feature type="region of interest" description="Disordered" evidence="15">
    <location>
        <begin position="181"/>
        <end position="209"/>
    </location>
</feature>
<evidence type="ECO:0000256" key="6">
    <source>
        <dbReference type="ARBA" id="ARBA00012673"/>
    </source>
</evidence>
<dbReference type="InterPro" id="IPR000572">
    <property type="entry name" value="OxRdtase_Mopterin-bd_dom"/>
</dbReference>
<dbReference type="EMBL" id="KN847497">
    <property type="protein sequence ID" value="KIW12958.1"/>
    <property type="molecule type" value="Genomic_DNA"/>
</dbReference>
<keyword evidence="8" id="KW-0500">Molybdenum</keyword>
<dbReference type="PROSITE" id="PS50255">
    <property type="entry name" value="CYTOCHROME_B5_2"/>
    <property type="match status" value="1"/>
</dbReference>
<dbReference type="Pfam" id="PF03404">
    <property type="entry name" value="Mo-co_dimer"/>
    <property type="match status" value="1"/>
</dbReference>
<dbReference type="OrthoDB" id="432685at2759"/>
<feature type="compositionally biased region" description="Basic and acidic residues" evidence="15">
    <location>
        <begin position="181"/>
        <end position="208"/>
    </location>
</feature>
<evidence type="ECO:0000256" key="4">
    <source>
        <dbReference type="ARBA" id="ARBA00004971"/>
    </source>
</evidence>
<dbReference type="VEuPathDB" id="FungiDB:PV08_08145"/>
<dbReference type="GO" id="GO:0008482">
    <property type="term" value="F:sulfite oxidase activity"/>
    <property type="evidence" value="ECO:0007669"/>
    <property type="project" value="UniProtKB-EC"/>
</dbReference>
<evidence type="ECO:0000256" key="12">
    <source>
        <dbReference type="ARBA" id="ARBA00023004"/>
    </source>
</evidence>
<keyword evidence="9" id="KW-0349">Heme</keyword>
<keyword evidence="11" id="KW-0560">Oxidoreductase</keyword>
<dbReference type="SUPFAM" id="SSF55856">
    <property type="entry name" value="Cytochrome b5-like heme/steroid binding domain"/>
    <property type="match status" value="1"/>
</dbReference>
<evidence type="ECO:0000256" key="2">
    <source>
        <dbReference type="ARBA" id="ARBA00001970"/>
    </source>
</evidence>
<evidence type="ECO:0000313" key="18">
    <source>
        <dbReference type="Proteomes" id="UP000053328"/>
    </source>
</evidence>
<evidence type="ECO:0000256" key="14">
    <source>
        <dbReference type="ARBA" id="ARBA00049155"/>
    </source>
</evidence>
<dbReference type="InterPro" id="IPR008335">
    <property type="entry name" value="Mopterin_OxRdtase_euk"/>
</dbReference>
<dbReference type="HOGENOM" id="CLU_003827_5_1_1"/>
<keyword evidence="10" id="KW-0479">Metal-binding</keyword>
<comment type="cofactor">
    <cofactor evidence="2">
        <name>heme b</name>
        <dbReference type="ChEBI" id="CHEBI:60344"/>
    </cofactor>
</comment>
<dbReference type="PANTHER" id="PTHR19372">
    <property type="entry name" value="SULFITE REDUCTASE"/>
    <property type="match status" value="1"/>
</dbReference>
<keyword evidence="13" id="KW-0496">Mitochondrion</keyword>
<organism evidence="17 18">
    <name type="scientific">Exophiala spinifera</name>
    <dbReference type="NCBI Taxonomy" id="91928"/>
    <lineage>
        <taxon>Eukaryota</taxon>
        <taxon>Fungi</taxon>
        <taxon>Dikarya</taxon>
        <taxon>Ascomycota</taxon>
        <taxon>Pezizomycotina</taxon>
        <taxon>Eurotiomycetes</taxon>
        <taxon>Chaetothyriomycetidae</taxon>
        <taxon>Chaetothyriales</taxon>
        <taxon>Herpotrichiellaceae</taxon>
        <taxon>Exophiala</taxon>
    </lineage>
</organism>
<dbReference type="Pfam" id="PF00174">
    <property type="entry name" value="Oxidored_molyb"/>
    <property type="match status" value="1"/>
</dbReference>
<dbReference type="Gene3D" id="3.10.120.10">
    <property type="entry name" value="Cytochrome b5-like heme/steroid binding domain"/>
    <property type="match status" value="1"/>
</dbReference>
<protein>
    <recommendedName>
        <fullName evidence="7">Nitrate reductase [NADPH]</fullName>
        <ecNumber evidence="6">1.7.1.3</ecNumber>
        <ecNumber evidence="5">1.8.3.1</ecNumber>
    </recommendedName>
</protein>
<dbReference type="InterPro" id="IPR036374">
    <property type="entry name" value="OxRdtase_Mopterin-bd_sf"/>
</dbReference>